<dbReference type="NCBIfam" id="TIGR01856">
    <property type="entry name" value="hisJ_fam"/>
    <property type="match status" value="1"/>
</dbReference>
<dbReference type="STRING" id="869213.GCA_000517085_00875"/>
<evidence type="ECO:0000256" key="8">
    <source>
        <dbReference type="RuleBase" id="RU366003"/>
    </source>
</evidence>
<gene>
    <name evidence="10" type="ORF">JCM21142_52367</name>
</gene>
<evidence type="ECO:0000256" key="3">
    <source>
        <dbReference type="ARBA" id="ARBA00013085"/>
    </source>
</evidence>
<evidence type="ECO:0000259" key="9">
    <source>
        <dbReference type="Pfam" id="PF02811"/>
    </source>
</evidence>
<organism evidence="10 11">
    <name type="scientific">Saccharicrinis fermentans DSM 9555 = JCM 21142</name>
    <dbReference type="NCBI Taxonomy" id="869213"/>
    <lineage>
        <taxon>Bacteria</taxon>
        <taxon>Pseudomonadati</taxon>
        <taxon>Bacteroidota</taxon>
        <taxon>Bacteroidia</taxon>
        <taxon>Marinilabiliales</taxon>
        <taxon>Marinilabiliaceae</taxon>
        <taxon>Saccharicrinis</taxon>
    </lineage>
</organism>
<evidence type="ECO:0000256" key="6">
    <source>
        <dbReference type="ARBA" id="ARBA00023102"/>
    </source>
</evidence>
<dbReference type="Pfam" id="PF02811">
    <property type="entry name" value="PHP"/>
    <property type="match status" value="1"/>
</dbReference>
<evidence type="ECO:0000256" key="5">
    <source>
        <dbReference type="ARBA" id="ARBA00022801"/>
    </source>
</evidence>
<dbReference type="PANTHER" id="PTHR21039:SF0">
    <property type="entry name" value="HISTIDINOL-PHOSPHATASE"/>
    <property type="match status" value="1"/>
</dbReference>
<proteinExistence type="inferred from homology"/>
<comment type="pathway">
    <text evidence="1 8">Amino-acid biosynthesis; L-histidine biosynthesis; L-histidine from 5-phospho-alpha-D-ribose 1-diphosphate: step 8/9.</text>
</comment>
<sequence>MGWTNYHGHCNYCDGNGQIEAYIQQAIKYKMKAIGISSHAPVPFECFWTMKANELGNYLNEIAKLKFKYQSEINVLTGLEIDYIPHITGPDADFLKSINLDYKIGSIHFVDHFDNGTPWAVDGSFYDFKDGLDKIFKGDVKALVQRFFQLSREMIRTQHFDIIGHFDKIKMHNVTAPQFDENDDWYLKEIDDTLNCIAQKNIIVEINTKSYERNGLLFPGVEIFPLLLEKGIPVTINSDAHYPEKLEVGYAFVAEALSAVGFKVLKEWVNGAWCDVEFNKQGLLW</sequence>
<accession>W7Y7Q9</accession>
<dbReference type="UniPathway" id="UPA00031">
    <property type="reaction ID" value="UER00013"/>
</dbReference>
<dbReference type="GO" id="GO:0004401">
    <property type="term" value="F:histidinol-phosphatase activity"/>
    <property type="evidence" value="ECO:0007669"/>
    <property type="project" value="UniProtKB-UniRule"/>
</dbReference>
<dbReference type="PANTHER" id="PTHR21039">
    <property type="entry name" value="HISTIDINOL PHOSPHATASE-RELATED"/>
    <property type="match status" value="1"/>
</dbReference>
<dbReference type="Gene3D" id="3.20.20.140">
    <property type="entry name" value="Metal-dependent hydrolases"/>
    <property type="match status" value="1"/>
</dbReference>
<dbReference type="CDD" id="cd12110">
    <property type="entry name" value="PHP_HisPPase_Hisj_like"/>
    <property type="match status" value="1"/>
</dbReference>
<dbReference type="Proteomes" id="UP000019402">
    <property type="component" value="Unassembled WGS sequence"/>
</dbReference>
<keyword evidence="5 8" id="KW-0378">Hydrolase</keyword>
<protein>
    <recommendedName>
        <fullName evidence="3 8">Histidinol-phosphatase</fullName>
        <shortName evidence="8">HolPase</shortName>
        <ecNumber evidence="3 8">3.1.3.15</ecNumber>
    </recommendedName>
</protein>
<comment type="catalytic activity">
    <reaction evidence="7 8">
        <text>L-histidinol phosphate + H2O = L-histidinol + phosphate</text>
        <dbReference type="Rhea" id="RHEA:14465"/>
        <dbReference type="ChEBI" id="CHEBI:15377"/>
        <dbReference type="ChEBI" id="CHEBI:43474"/>
        <dbReference type="ChEBI" id="CHEBI:57699"/>
        <dbReference type="ChEBI" id="CHEBI:57980"/>
        <dbReference type="EC" id="3.1.3.15"/>
    </reaction>
</comment>
<dbReference type="eggNOG" id="COG1387">
    <property type="taxonomic scope" value="Bacteria"/>
</dbReference>
<dbReference type="GO" id="GO:0000105">
    <property type="term" value="P:L-histidine biosynthetic process"/>
    <property type="evidence" value="ECO:0007669"/>
    <property type="project" value="UniProtKB-UniRule"/>
</dbReference>
<dbReference type="EMBL" id="BAMD01000028">
    <property type="protein sequence ID" value="GAF03688.1"/>
    <property type="molecule type" value="Genomic_DNA"/>
</dbReference>
<dbReference type="EC" id="3.1.3.15" evidence="3 8"/>
<comment type="caution">
    <text evidence="10">The sequence shown here is derived from an EMBL/GenBank/DDBJ whole genome shotgun (WGS) entry which is preliminary data.</text>
</comment>
<dbReference type="AlphaFoldDB" id="W7Y7Q9"/>
<name>W7Y7Q9_9BACT</name>
<keyword evidence="11" id="KW-1185">Reference proteome</keyword>
<dbReference type="SUPFAM" id="SSF89550">
    <property type="entry name" value="PHP domain-like"/>
    <property type="match status" value="1"/>
</dbReference>
<keyword evidence="4 8" id="KW-0028">Amino-acid biosynthesis</keyword>
<reference evidence="10 11" key="1">
    <citation type="journal article" date="2014" name="Genome Announc.">
        <title>Draft Genome Sequence of Cytophaga fermentans JCM 21142T, a Facultative Anaerobe Isolated from Marine Mud.</title>
        <authorList>
            <person name="Starns D."/>
            <person name="Oshima K."/>
            <person name="Suda W."/>
            <person name="Iino T."/>
            <person name="Yuki M."/>
            <person name="Inoue J."/>
            <person name="Kitamura K."/>
            <person name="Iida T."/>
            <person name="Darby A."/>
            <person name="Hattori M."/>
            <person name="Ohkuma M."/>
        </authorList>
    </citation>
    <scope>NUCLEOTIDE SEQUENCE [LARGE SCALE GENOMIC DNA]</scope>
    <source>
        <strain evidence="10 11">JCM 21142</strain>
    </source>
</reference>
<dbReference type="InterPro" id="IPR016195">
    <property type="entry name" value="Pol/histidinol_Pase-like"/>
</dbReference>
<feature type="domain" description="PHP" evidence="9">
    <location>
        <begin position="6"/>
        <end position="208"/>
    </location>
</feature>
<evidence type="ECO:0000256" key="1">
    <source>
        <dbReference type="ARBA" id="ARBA00004970"/>
    </source>
</evidence>
<comment type="similarity">
    <text evidence="2 8">Belongs to the PHP hydrolase family. HisK subfamily.</text>
</comment>
<keyword evidence="6 8" id="KW-0368">Histidine biosynthesis</keyword>
<evidence type="ECO:0000313" key="10">
    <source>
        <dbReference type="EMBL" id="GAF03688.1"/>
    </source>
</evidence>
<dbReference type="InterPro" id="IPR004013">
    <property type="entry name" value="PHP_dom"/>
</dbReference>
<dbReference type="GO" id="GO:0005737">
    <property type="term" value="C:cytoplasm"/>
    <property type="evidence" value="ECO:0007669"/>
    <property type="project" value="TreeGrafter"/>
</dbReference>
<dbReference type="InterPro" id="IPR010140">
    <property type="entry name" value="Histidinol_P_phosphatase_HisJ"/>
</dbReference>
<evidence type="ECO:0000313" key="11">
    <source>
        <dbReference type="Proteomes" id="UP000019402"/>
    </source>
</evidence>
<dbReference type="RefSeq" id="WP_027470832.1">
    <property type="nucleotide sequence ID" value="NZ_BAMD01000028.1"/>
</dbReference>
<evidence type="ECO:0000256" key="7">
    <source>
        <dbReference type="ARBA" id="ARBA00049158"/>
    </source>
</evidence>
<dbReference type="OrthoDB" id="9775255at2"/>
<evidence type="ECO:0000256" key="2">
    <source>
        <dbReference type="ARBA" id="ARBA00009152"/>
    </source>
</evidence>
<evidence type="ECO:0000256" key="4">
    <source>
        <dbReference type="ARBA" id="ARBA00022605"/>
    </source>
</evidence>